<dbReference type="AlphaFoldDB" id="A0A5C1Y7J0"/>
<sequence length="268" mass="28520">MSSRSTTVSTPFDVREFARTARGSHRAEIDTAAIADATLSTDAVHLVRVLRDLERGTMHRLRNLLVTATHKDARVTAFLTTWAFEKFWIADALDAVLEAAGAAPGPLTGPTRRTAAERAERRGPILRALAGNIAGPQIVAAHVTTGLVDEWISQAAYRTLGEVAGVLSGLASNLVTLKDRHVRFLAEEAERRLAASGRAVRLTKKAIAQAAWPIGATEIPAADRSFFETFVFGDAEGRSAVARIGERLAALPGLGAAQGATLTARLVP</sequence>
<name>A0A5C1Y7J0_9MICO</name>
<protein>
    <submittedName>
        <fullName evidence="1">Uncharacterized protein</fullName>
    </submittedName>
</protein>
<dbReference type="OrthoDB" id="3721183at2"/>
<evidence type="ECO:0000313" key="2">
    <source>
        <dbReference type="Proteomes" id="UP000322159"/>
    </source>
</evidence>
<dbReference type="InterPro" id="IPR012348">
    <property type="entry name" value="RNR-like"/>
</dbReference>
<dbReference type="EMBL" id="CP043504">
    <property type="protein sequence ID" value="QEO08857.1"/>
    <property type="molecule type" value="Genomic_DNA"/>
</dbReference>
<reference evidence="1 2" key="1">
    <citation type="submission" date="2019-09" db="EMBL/GenBank/DDBJ databases">
        <title>Genome sequencing of strain KACC 19322.</title>
        <authorList>
            <person name="Heo J."/>
            <person name="Kim S.-J."/>
            <person name="Kim J.-S."/>
            <person name="Hong S.-B."/>
            <person name="Kwon S.-W."/>
        </authorList>
    </citation>
    <scope>NUCLEOTIDE SEQUENCE [LARGE SCALE GENOMIC DNA]</scope>
    <source>
        <strain evidence="1 2">KACC 19322</strain>
    </source>
</reference>
<evidence type="ECO:0000313" key="1">
    <source>
        <dbReference type="EMBL" id="QEO08857.1"/>
    </source>
</evidence>
<organism evidence="1 2">
    <name type="scientific">Protaetiibacter larvae</name>
    <dbReference type="NCBI Taxonomy" id="2592654"/>
    <lineage>
        <taxon>Bacteria</taxon>
        <taxon>Bacillati</taxon>
        <taxon>Actinomycetota</taxon>
        <taxon>Actinomycetes</taxon>
        <taxon>Micrococcales</taxon>
        <taxon>Microbacteriaceae</taxon>
        <taxon>Protaetiibacter</taxon>
    </lineage>
</organism>
<dbReference type="GO" id="GO:0016491">
    <property type="term" value="F:oxidoreductase activity"/>
    <property type="evidence" value="ECO:0007669"/>
    <property type="project" value="InterPro"/>
</dbReference>
<proteinExistence type="predicted"/>
<gene>
    <name evidence="1" type="ORF">FLP23_01780</name>
</gene>
<dbReference type="Gene3D" id="1.10.620.20">
    <property type="entry name" value="Ribonucleotide Reductase, subunit A"/>
    <property type="match status" value="1"/>
</dbReference>
<accession>A0A5C1Y7J0</accession>
<dbReference type="Proteomes" id="UP000322159">
    <property type="component" value="Chromosome"/>
</dbReference>
<keyword evidence="2" id="KW-1185">Reference proteome</keyword>
<dbReference type="RefSeq" id="WP_149324289.1">
    <property type="nucleotide sequence ID" value="NZ_CP043504.1"/>
</dbReference>
<dbReference type="KEGG" id="lyk:FLP23_01780"/>